<dbReference type="InterPro" id="IPR051912">
    <property type="entry name" value="Alkylbase_DNA_Glycosylase/TA"/>
</dbReference>
<dbReference type="EMBL" id="JBAFSM010000049">
    <property type="protein sequence ID" value="MEG3439471.1"/>
    <property type="molecule type" value="Genomic_DNA"/>
</dbReference>
<dbReference type="CDD" id="cd00056">
    <property type="entry name" value="ENDO3c"/>
    <property type="match status" value="1"/>
</dbReference>
<dbReference type="Proteomes" id="UP001328733">
    <property type="component" value="Unassembled WGS sequence"/>
</dbReference>
<protein>
    <recommendedName>
        <fullName evidence="3">DNA-3-methyladenine glycosylase II</fullName>
        <ecNumber evidence="3">3.2.2.21</ecNumber>
    </recommendedName>
</protein>
<evidence type="ECO:0000313" key="7">
    <source>
        <dbReference type="EMBL" id="MEG3439471.1"/>
    </source>
</evidence>
<dbReference type="PANTHER" id="PTHR43003:SF5">
    <property type="entry name" value="DNA-3-METHYLADENINE GLYCOSYLASE"/>
    <property type="match status" value="1"/>
</dbReference>
<keyword evidence="5" id="KW-0234">DNA repair</keyword>
<dbReference type="EC" id="3.2.2.21" evidence="3"/>
<organism evidence="7 8">
    <name type="scientific">Pannus brasiliensis CCIBt3594</name>
    <dbReference type="NCBI Taxonomy" id="1427578"/>
    <lineage>
        <taxon>Bacteria</taxon>
        <taxon>Bacillati</taxon>
        <taxon>Cyanobacteriota</taxon>
        <taxon>Cyanophyceae</taxon>
        <taxon>Oscillatoriophycideae</taxon>
        <taxon>Chroococcales</taxon>
        <taxon>Microcystaceae</taxon>
        <taxon>Pannus</taxon>
    </lineage>
</organism>
<dbReference type="RefSeq" id="WP_332866955.1">
    <property type="nucleotide sequence ID" value="NZ_JBAFSM010000049.1"/>
</dbReference>
<keyword evidence="8" id="KW-1185">Reference proteome</keyword>
<comment type="similarity">
    <text evidence="2">Belongs to the alkylbase DNA glycosidase AlkA family.</text>
</comment>
<dbReference type="SUPFAM" id="SSF48150">
    <property type="entry name" value="DNA-glycosylase"/>
    <property type="match status" value="1"/>
</dbReference>
<dbReference type="Gene3D" id="1.10.340.30">
    <property type="entry name" value="Hypothetical protein, domain 2"/>
    <property type="match status" value="1"/>
</dbReference>
<dbReference type="SMART" id="SM00478">
    <property type="entry name" value="ENDO3c"/>
    <property type="match status" value="1"/>
</dbReference>
<gene>
    <name evidence="7" type="ORF">V0288_20255</name>
</gene>
<feature type="domain" description="HhH-GPD" evidence="6">
    <location>
        <begin position="56"/>
        <end position="208"/>
    </location>
</feature>
<dbReference type="GO" id="GO:0006307">
    <property type="term" value="P:DNA alkylation repair"/>
    <property type="evidence" value="ECO:0007669"/>
    <property type="project" value="TreeGrafter"/>
</dbReference>
<dbReference type="GO" id="GO:0005737">
    <property type="term" value="C:cytoplasm"/>
    <property type="evidence" value="ECO:0007669"/>
    <property type="project" value="TreeGrafter"/>
</dbReference>
<evidence type="ECO:0000256" key="5">
    <source>
        <dbReference type="ARBA" id="ARBA00023204"/>
    </source>
</evidence>
<name>A0AAW9QYW5_9CHRO</name>
<evidence type="ECO:0000259" key="6">
    <source>
        <dbReference type="SMART" id="SM00478"/>
    </source>
</evidence>
<dbReference type="Gene3D" id="1.10.1670.40">
    <property type="match status" value="1"/>
</dbReference>
<dbReference type="InterPro" id="IPR003265">
    <property type="entry name" value="HhH-GPD_domain"/>
</dbReference>
<dbReference type="Pfam" id="PF00730">
    <property type="entry name" value="HhH-GPD"/>
    <property type="match status" value="1"/>
</dbReference>
<comment type="caution">
    <text evidence="7">The sequence shown here is derived from an EMBL/GenBank/DDBJ whole genome shotgun (WGS) entry which is preliminary data.</text>
</comment>
<proteinExistence type="inferred from homology"/>
<dbReference type="AlphaFoldDB" id="A0AAW9QYW5"/>
<comment type="catalytic activity">
    <reaction evidence="1">
        <text>Hydrolysis of alkylated DNA, releasing 3-methyladenine, 3-methylguanine, 7-methylguanine and 7-methyladenine.</text>
        <dbReference type="EC" id="3.2.2.21"/>
    </reaction>
</comment>
<dbReference type="GO" id="GO:0043916">
    <property type="term" value="F:DNA-7-methylguanine glycosylase activity"/>
    <property type="evidence" value="ECO:0007669"/>
    <property type="project" value="TreeGrafter"/>
</dbReference>
<evidence type="ECO:0000256" key="2">
    <source>
        <dbReference type="ARBA" id="ARBA00010817"/>
    </source>
</evidence>
<evidence type="ECO:0000256" key="4">
    <source>
        <dbReference type="ARBA" id="ARBA00022763"/>
    </source>
</evidence>
<reference evidence="7 8" key="1">
    <citation type="submission" date="2024-01" db="EMBL/GenBank/DDBJ databases">
        <title>Genomic insights into the taxonomy and metabolism of the cyanobacterium Pannus brasiliensis CCIBt3594.</title>
        <authorList>
            <person name="Machado M."/>
            <person name="Botero N.B."/>
            <person name="Andreote A.P.D."/>
            <person name="Feitosa A.M.T."/>
            <person name="Popin R."/>
            <person name="Sivonen K."/>
            <person name="Fiore M.F."/>
        </authorList>
    </citation>
    <scope>NUCLEOTIDE SEQUENCE [LARGE SCALE GENOMIC DNA]</scope>
    <source>
        <strain evidence="7 8">CCIBt3594</strain>
    </source>
</reference>
<dbReference type="GO" id="GO:0006285">
    <property type="term" value="P:base-excision repair, AP site formation"/>
    <property type="evidence" value="ECO:0007669"/>
    <property type="project" value="TreeGrafter"/>
</dbReference>
<evidence type="ECO:0000256" key="1">
    <source>
        <dbReference type="ARBA" id="ARBA00000086"/>
    </source>
</evidence>
<dbReference type="FunFam" id="1.10.340.30:FF:000004">
    <property type="entry name" value="DNA-3-methyladenine glycosylase II"/>
    <property type="match status" value="1"/>
</dbReference>
<dbReference type="GO" id="GO:0032131">
    <property type="term" value="F:alkylated DNA binding"/>
    <property type="evidence" value="ECO:0007669"/>
    <property type="project" value="TreeGrafter"/>
</dbReference>
<accession>A0AAW9QYW5</accession>
<dbReference type="GO" id="GO:0032993">
    <property type="term" value="C:protein-DNA complex"/>
    <property type="evidence" value="ECO:0007669"/>
    <property type="project" value="TreeGrafter"/>
</dbReference>
<keyword evidence="4" id="KW-0227">DNA damage</keyword>
<sequence>MNDVPTSPPVNPPYWQTAIDYLTERDEILGNLIALYPTERLTNHHNPFYTLARAVVGQQISVKAADSIWSRLEKHLETVSPESFSRLEVEILRGCGLSRQKVDYLAAIALAFTEGTLTPDEWGNMSDGEVRRQLIKIRGIGNWTAEMFLIFHLHRPDVLPLGDLGLINAIRRAYAGERPLSTEEIGQLAGRWRPYRTVATWYLWRSLDPVTVQY</sequence>
<dbReference type="InterPro" id="IPR011257">
    <property type="entry name" value="DNA_glycosylase"/>
</dbReference>
<evidence type="ECO:0000313" key="8">
    <source>
        <dbReference type="Proteomes" id="UP001328733"/>
    </source>
</evidence>
<dbReference type="PANTHER" id="PTHR43003">
    <property type="entry name" value="DNA-3-METHYLADENINE GLYCOSYLASE"/>
    <property type="match status" value="1"/>
</dbReference>
<dbReference type="GO" id="GO:0008725">
    <property type="term" value="F:DNA-3-methyladenine glycosylase activity"/>
    <property type="evidence" value="ECO:0007669"/>
    <property type="project" value="TreeGrafter"/>
</dbReference>
<evidence type="ECO:0000256" key="3">
    <source>
        <dbReference type="ARBA" id="ARBA00012000"/>
    </source>
</evidence>